<dbReference type="FunFam" id="2.60.40.60:FF:000020">
    <property type="entry name" value="Dachsous cadherin-related 1b"/>
    <property type="match status" value="3"/>
</dbReference>
<evidence type="ECO:0000256" key="9">
    <source>
        <dbReference type="ARBA" id="ARBA00023180"/>
    </source>
</evidence>
<evidence type="ECO:0000259" key="13">
    <source>
        <dbReference type="PROSITE" id="PS50268"/>
    </source>
</evidence>
<feature type="region of interest" description="Disordered" evidence="11">
    <location>
        <begin position="1454"/>
        <end position="1492"/>
    </location>
</feature>
<dbReference type="GO" id="GO:0005509">
    <property type="term" value="F:calcium ion binding"/>
    <property type="evidence" value="ECO:0007669"/>
    <property type="project" value="UniProtKB-UniRule"/>
</dbReference>
<evidence type="ECO:0000256" key="2">
    <source>
        <dbReference type="ARBA" id="ARBA00022692"/>
    </source>
</evidence>
<feature type="domain" description="Cadherin" evidence="13">
    <location>
        <begin position="1189"/>
        <end position="1292"/>
    </location>
</feature>
<feature type="compositionally biased region" description="Low complexity" evidence="11">
    <location>
        <begin position="1536"/>
        <end position="1551"/>
    </location>
</feature>
<accession>A0AAV4IUK6</accession>
<dbReference type="GO" id="GO:0009887">
    <property type="term" value="P:animal organ morphogenesis"/>
    <property type="evidence" value="ECO:0007669"/>
    <property type="project" value="UniProtKB-ARBA"/>
</dbReference>
<keyword evidence="9" id="KW-0325">Glycoprotein</keyword>
<evidence type="ECO:0000256" key="4">
    <source>
        <dbReference type="ARBA" id="ARBA00022737"/>
    </source>
</evidence>
<feature type="domain" description="Cadherin" evidence="13">
    <location>
        <begin position="970"/>
        <end position="1078"/>
    </location>
</feature>
<dbReference type="SMART" id="SM00112">
    <property type="entry name" value="CA"/>
    <property type="match status" value="12"/>
</dbReference>
<keyword evidence="3" id="KW-0732">Signal</keyword>
<dbReference type="InterPro" id="IPR020894">
    <property type="entry name" value="Cadherin_CS"/>
</dbReference>
<evidence type="ECO:0000256" key="10">
    <source>
        <dbReference type="PROSITE-ProRule" id="PRU00043"/>
    </source>
</evidence>
<dbReference type="GO" id="GO:0007156">
    <property type="term" value="P:homophilic cell adhesion via plasma membrane adhesion molecules"/>
    <property type="evidence" value="ECO:0007669"/>
    <property type="project" value="InterPro"/>
</dbReference>
<feature type="domain" description="Cadherin" evidence="13">
    <location>
        <begin position="866"/>
        <end position="969"/>
    </location>
</feature>
<comment type="caution">
    <text evidence="14">The sequence shown here is derived from an EMBL/GenBank/DDBJ whole genome shotgun (WGS) entry which is preliminary data.</text>
</comment>
<dbReference type="PROSITE" id="PS50268">
    <property type="entry name" value="CADHERIN_2"/>
    <property type="match status" value="12"/>
</dbReference>
<dbReference type="PRINTS" id="PR00205">
    <property type="entry name" value="CADHERIN"/>
</dbReference>
<keyword evidence="2 12" id="KW-0812">Transmembrane</keyword>
<dbReference type="InterPro" id="IPR050971">
    <property type="entry name" value="Cadherin-domain_protein"/>
</dbReference>
<dbReference type="Proteomes" id="UP000762676">
    <property type="component" value="Unassembled WGS sequence"/>
</dbReference>
<feature type="region of interest" description="Disordered" evidence="11">
    <location>
        <begin position="342"/>
        <end position="364"/>
    </location>
</feature>
<feature type="domain" description="Cadherin" evidence="13">
    <location>
        <begin position="254"/>
        <end position="331"/>
    </location>
</feature>
<keyword evidence="5 10" id="KW-0106">Calcium</keyword>
<dbReference type="FunFam" id="2.60.40.60:FF:000033">
    <property type="entry name" value="FAT atypical cadherin 1"/>
    <property type="match status" value="2"/>
</dbReference>
<protein>
    <submittedName>
        <fullName evidence="14">Protocadherin Fat 4</fullName>
    </submittedName>
</protein>
<dbReference type="Pfam" id="PF00028">
    <property type="entry name" value="Cadherin"/>
    <property type="match status" value="12"/>
</dbReference>
<dbReference type="PROSITE" id="PS00232">
    <property type="entry name" value="CADHERIN_1"/>
    <property type="match status" value="4"/>
</dbReference>
<dbReference type="GO" id="GO:0048729">
    <property type="term" value="P:tissue morphogenesis"/>
    <property type="evidence" value="ECO:0007669"/>
    <property type="project" value="UniProtKB-ARBA"/>
</dbReference>
<sequence length="1598" mass="167938">MRRHIVEYLVVTNQNDKGVPAKSTTGTLTFTIEDVSDEPIVCDTSLYTATIPENDQNSFLDVAVSCTKNDGIAAGLIEYTITSGDDNGNFELDFITGDLFTSAAASLDYENVTSYTLTVTAAEGGETTNVTVKVTVTDVNEFSPEFTPAGPYSISLDENVGVGHTVTIVNGTDEDLADLVKVYAISSGNSEGKFKLDSSSGVLQVQAALDHETTPSYSLTLTVTDSGGSTGNVVVNIAVNDVNDNSPVCTETSDTVATPTLDYSIVAGDNPSIAINASTGELYLNSALDYETNSSLLVVIEVSDLDTPTAKTATVEVTFVVNPINEHDPVFTPSDSYGPFSVKEDESTGTSVAQVTASDADEGSDHGTVSFAIVSGDDAQQFAVDATTGVISVVKPLDRETIASYELVIRATDETAGDAGQRSASATVNITITDINDLSPTFNPVLYNVDVQETASFGPAVVLKTLTVTDGDEGDNAVLNLTITSGDDQGRFSIDGNDVILSAALDYENTTSYDLVITATDGGTLPLSAIARLTVNVLPDNEVAPLMSAASAAAEISEETPVGTLVYDANATDTDTGNSDGTITYSISSGVTGNEFTIDSATGQLYVGSQLDFDQAPTSYAIIISAQDGAGLSDASTSTVSLTVTLTDENDNVPQFSTSMFTFSVEEGVPTGTTVGTIVVTDDDSGVNGDVTLEITGGSGSSFFAVDAATGEITTGADIDYEAFQVLYLSIKATDGGTPPLTSAGLVKIDVTNMNDNAPVLTPAEFAVTISESVVSGSSVFTFTSSDLDTSIDAISFVSASSFFEIDSATGLITTKSALDRETIDSHALQIQVLDLPTSGDPATVRSSTANLTIIIQDENDNDPTITGSYSPSIDENSALNTLVFTVAASDPDAGANGQLTYEITAGNTGAAFSIDSSGNVLVAAPLDRETTASYTLTIVVSDQGTPPRTDQIDVTVTIDDVNDNDPIEIQSSFSFSVEEDSSVDTSVGTVVATDADAGSNAVLVYSLDSFSIGNASHFKIDSASGEITVAEADLDRETTDVYQATVKVTDSGVSEIRTTFATVIINIDDLNDNAPIMSQSSYTGSVAEDADNSTVVVTVVATDADAGVNADITYTMNTTLLDGATASSFFEVDASSGEVRPYTSLDYEMYQKFTFIVEAEDGGTPSLIDTATVTVSITDVNDKRPVFNPTFYNTEVAYDGTCASTIATVTATDADSGNNGQVSYSLQTTAFTYLFSVDATWGAVTLTSVASVGISYHLEIQATDAGSPSTLSASTPATVRVDSFIPNTHVVTIRLAISRTDFVSQQSTFLADLQTVIRNTYPTALVRLWCLSEYSGTAVSPPTGRRRLLADQPVDVHTYVLQDDSTDSESNLGSGKTILSQDELLALVSNLEGSTWDYYQIVSVSEYYQSTEGWFDTLHGKVITAVACFLGLVLIALLIYMAAECCCGNGFRRTQKKPKRNGSPKISKVEPRVELDSLPPSRASTAQGGTKPLKAFWDNNWAPAGLPDALAHEDLSPDEPASVPPPYSQDEESGKPVSPVSGRGSSSLPRTPRSVFFSESETPLGDGHQEFDGRALDHATGKVYEYNTKTNERRWIQ</sequence>
<dbReference type="GO" id="GO:0048731">
    <property type="term" value="P:system development"/>
    <property type="evidence" value="ECO:0007669"/>
    <property type="project" value="UniProtKB-ARBA"/>
</dbReference>
<proteinExistence type="predicted"/>
<dbReference type="FunFam" id="2.60.40.60:FF:000081">
    <property type="entry name" value="protocadherin Fat 4"/>
    <property type="match status" value="1"/>
</dbReference>
<feature type="domain" description="Cadherin" evidence="13">
    <location>
        <begin position="334"/>
        <end position="442"/>
    </location>
</feature>
<name>A0AAV4IUK6_9GAST</name>
<keyword evidence="15" id="KW-1185">Reference proteome</keyword>
<keyword evidence="8 12" id="KW-0472">Membrane</keyword>
<feature type="compositionally biased region" description="Basic residues" evidence="11">
    <location>
        <begin position="1454"/>
        <end position="1463"/>
    </location>
</feature>
<dbReference type="InterPro" id="IPR015919">
    <property type="entry name" value="Cadherin-like_sf"/>
</dbReference>
<keyword evidence="4" id="KW-0677">Repeat</keyword>
<evidence type="ECO:0000256" key="6">
    <source>
        <dbReference type="ARBA" id="ARBA00022889"/>
    </source>
</evidence>
<feature type="domain" description="Cadherin" evidence="13">
    <location>
        <begin position="148"/>
        <end position="249"/>
    </location>
</feature>
<dbReference type="FunFam" id="2.60.40.60:FF:000015">
    <property type="entry name" value="FAT atypical cadherin 1"/>
    <property type="match status" value="1"/>
</dbReference>
<feature type="transmembrane region" description="Helical" evidence="12">
    <location>
        <begin position="1423"/>
        <end position="1444"/>
    </location>
</feature>
<keyword evidence="7 12" id="KW-1133">Transmembrane helix</keyword>
<dbReference type="SUPFAM" id="SSF49313">
    <property type="entry name" value="Cadherin-like"/>
    <property type="match status" value="12"/>
</dbReference>
<evidence type="ECO:0000313" key="15">
    <source>
        <dbReference type="Proteomes" id="UP000762676"/>
    </source>
</evidence>
<feature type="domain" description="Cadherin" evidence="13">
    <location>
        <begin position="1079"/>
        <end position="1188"/>
    </location>
</feature>
<dbReference type="InterPro" id="IPR002126">
    <property type="entry name" value="Cadherin-like_dom"/>
</dbReference>
<evidence type="ECO:0000256" key="7">
    <source>
        <dbReference type="ARBA" id="ARBA00022989"/>
    </source>
</evidence>
<dbReference type="GO" id="GO:0005911">
    <property type="term" value="C:cell-cell junction"/>
    <property type="evidence" value="ECO:0007669"/>
    <property type="project" value="TreeGrafter"/>
</dbReference>
<evidence type="ECO:0000256" key="1">
    <source>
        <dbReference type="ARBA" id="ARBA00004167"/>
    </source>
</evidence>
<dbReference type="FunFam" id="2.60.40.60:FF:000181">
    <property type="entry name" value="Predicted protein"/>
    <property type="match status" value="1"/>
</dbReference>
<feature type="region of interest" description="Disordered" evidence="11">
    <location>
        <begin position="1508"/>
        <end position="1577"/>
    </location>
</feature>
<dbReference type="PANTHER" id="PTHR24025">
    <property type="entry name" value="DESMOGLEIN FAMILY MEMBER"/>
    <property type="match status" value="1"/>
</dbReference>
<evidence type="ECO:0000256" key="5">
    <source>
        <dbReference type="ARBA" id="ARBA00022837"/>
    </source>
</evidence>
<evidence type="ECO:0000256" key="8">
    <source>
        <dbReference type="ARBA" id="ARBA00023136"/>
    </source>
</evidence>
<feature type="domain" description="Cadherin" evidence="13">
    <location>
        <begin position="548"/>
        <end position="656"/>
    </location>
</feature>
<gene>
    <name evidence="14" type="ORF">ElyMa_001418500</name>
</gene>
<feature type="domain" description="Cadherin" evidence="13">
    <location>
        <begin position="43"/>
        <end position="146"/>
    </location>
</feature>
<dbReference type="CDD" id="cd11304">
    <property type="entry name" value="Cadherin_repeat"/>
    <property type="match status" value="12"/>
</dbReference>
<dbReference type="EMBL" id="BMAT01002790">
    <property type="protein sequence ID" value="GFS14234.1"/>
    <property type="molecule type" value="Genomic_DNA"/>
</dbReference>
<feature type="compositionally biased region" description="Basic and acidic residues" evidence="11">
    <location>
        <begin position="1568"/>
        <end position="1577"/>
    </location>
</feature>
<feature type="domain" description="Cadherin" evidence="13">
    <location>
        <begin position="443"/>
        <end position="547"/>
    </location>
</feature>
<feature type="domain" description="Cadherin" evidence="13">
    <location>
        <begin position="657"/>
        <end position="761"/>
    </location>
</feature>
<dbReference type="PANTHER" id="PTHR24025:SF23">
    <property type="entry name" value="NEURAL-CADHERIN"/>
    <property type="match status" value="1"/>
</dbReference>
<evidence type="ECO:0000313" key="14">
    <source>
        <dbReference type="EMBL" id="GFS14234.1"/>
    </source>
</evidence>
<keyword evidence="6" id="KW-0130">Cell adhesion</keyword>
<feature type="compositionally biased region" description="Polar residues" evidence="11">
    <location>
        <begin position="348"/>
        <end position="357"/>
    </location>
</feature>
<dbReference type="GO" id="GO:0005886">
    <property type="term" value="C:plasma membrane"/>
    <property type="evidence" value="ECO:0007669"/>
    <property type="project" value="InterPro"/>
</dbReference>
<evidence type="ECO:0000256" key="12">
    <source>
        <dbReference type="SAM" id="Phobius"/>
    </source>
</evidence>
<evidence type="ECO:0000256" key="3">
    <source>
        <dbReference type="ARBA" id="ARBA00022729"/>
    </source>
</evidence>
<evidence type="ECO:0000256" key="11">
    <source>
        <dbReference type="SAM" id="MobiDB-lite"/>
    </source>
</evidence>
<feature type="domain" description="Cadherin" evidence="13">
    <location>
        <begin position="762"/>
        <end position="866"/>
    </location>
</feature>
<organism evidence="14 15">
    <name type="scientific">Elysia marginata</name>
    <dbReference type="NCBI Taxonomy" id="1093978"/>
    <lineage>
        <taxon>Eukaryota</taxon>
        <taxon>Metazoa</taxon>
        <taxon>Spiralia</taxon>
        <taxon>Lophotrochozoa</taxon>
        <taxon>Mollusca</taxon>
        <taxon>Gastropoda</taxon>
        <taxon>Heterobranchia</taxon>
        <taxon>Euthyneura</taxon>
        <taxon>Panpulmonata</taxon>
        <taxon>Sacoglossa</taxon>
        <taxon>Placobranchoidea</taxon>
        <taxon>Plakobranchidae</taxon>
        <taxon>Elysia</taxon>
    </lineage>
</organism>
<dbReference type="Gene3D" id="2.60.40.60">
    <property type="entry name" value="Cadherins"/>
    <property type="match status" value="12"/>
</dbReference>
<comment type="subcellular location">
    <subcellularLocation>
        <location evidence="1">Membrane</location>
        <topology evidence="1">Single-pass membrane protein</topology>
    </subcellularLocation>
</comment>
<reference evidence="14 15" key="1">
    <citation type="journal article" date="2021" name="Elife">
        <title>Chloroplast acquisition without the gene transfer in kleptoplastic sea slugs, Plakobranchus ocellatus.</title>
        <authorList>
            <person name="Maeda T."/>
            <person name="Takahashi S."/>
            <person name="Yoshida T."/>
            <person name="Shimamura S."/>
            <person name="Takaki Y."/>
            <person name="Nagai Y."/>
            <person name="Toyoda A."/>
            <person name="Suzuki Y."/>
            <person name="Arimoto A."/>
            <person name="Ishii H."/>
            <person name="Satoh N."/>
            <person name="Nishiyama T."/>
            <person name="Hasebe M."/>
            <person name="Maruyama T."/>
            <person name="Minagawa J."/>
            <person name="Obokata J."/>
            <person name="Shigenobu S."/>
        </authorList>
    </citation>
    <scope>NUCLEOTIDE SEQUENCE [LARGE SCALE GENOMIC DNA]</scope>
</reference>